<dbReference type="EMBL" id="KT271770">
    <property type="protein sequence ID" value="ALK43931.1"/>
    <property type="molecule type" value="Genomic_DNA"/>
</dbReference>
<accession>A0A140AYN4</accession>
<dbReference type="AlphaFoldDB" id="A0A140AYN4"/>
<sequence>MAFGINYMGRVSTSANNDTQKVWIYNGTATGSNETVATIAASGYFNAFMVNVALGKGPLGVGDLIIINGNDASAFYTVQTITPNVTVSVFAASGVVGTSNIQDGAVTANKLATDSVTTVKILDDNVTSDKIAASVLKYVAVPLTAANIIAMNGAPVQVLAAGGANTVHLVEHACLMMTYGTTQFTGGGAIGLQYGNTAALAGEAASSTIAAANVQGAASTMDMVEGALSSGAFTAVANLGLFISNNTAAFAAGDSDFVLHLWYRTVPTV</sequence>
<geneLocation type="plasmid" evidence="1">
    <name>Mobile Element-1</name>
</geneLocation>
<dbReference type="EMDB" id="EMD-47984"/>
<evidence type="ECO:0000313" key="1">
    <source>
        <dbReference type="EMBL" id="ALK43931.1"/>
    </source>
</evidence>
<dbReference type="RefSeq" id="WP_061515186.1">
    <property type="nucleotide sequence ID" value="NZ_KT271770.1"/>
</dbReference>
<evidence type="ECO:0007829" key="2">
    <source>
        <dbReference type="PDB" id="9EG4"/>
    </source>
</evidence>
<proteinExistence type="evidence at protein level"/>
<reference evidence="2" key="2">
    <citation type="submission" date="2024-11" db="PDB data bank">
        <title>Phage resistance as an unexpected environmental determinant of the accidental virulence of Legionella pneumophila against the human host.</title>
        <authorList>
            <person name="Nicholson B."/>
            <person name="Sante J.F."/>
            <person name="Chaney E.H."/>
            <person name="Deme J.C."/>
            <person name="Deecker S.R."/>
            <person name="Sztanko K."/>
            <person name="Davidson A.R."/>
            <person name="Lea S.M."/>
            <person name="Ensminger A.W."/>
        </authorList>
    </citation>
    <scope>STRUCTURE BY ELECTRON MICROSCOPY (2.10 ANGSTROMS)</scope>
</reference>
<name>A0A140AYN4_LEGPN</name>
<dbReference type="PDB" id="9EG4">
    <property type="method" value="EM"/>
    <property type="resolution" value="2.10 A"/>
    <property type="chains" value="H/I/J/K/L/M/N=1-269"/>
</dbReference>
<organism evidence="1">
    <name type="scientific">Legionella pneumophila</name>
    <dbReference type="NCBI Taxonomy" id="446"/>
    <lineage>
        <taxon>Bacteria</taxon>
        <taxon>Pseudomonadati</taxon>
        <taxon>Pseudomonadota</taxon>
        <taxon>Gammaproteobacteria</taxon>
        <taxon>Legionellales</taxon>
        <taxon>Legionellaceae</taxon>
        <taxon>Legionella</taxon>
    </lineage>
</organism>
<dbReference type="SMR" id="A0A140AYN4"/>
<protein>
    <submittedName>
        <fullName evidence="1">Uncharacterized protein</fullName>
    </submittedName>
</protein>
<keyword evidence="2" id="KW-0002">3D-structure</keyword>
<reference evidence="1" key="1">
    <citation type="journal article" date="2016" name="Cell. Microbiol.">
        <title>Active and Adaptive Legionella CRISPR-Cas reveals a recurrent challenge to the pathogen.</title>
        <authorList>
            <person name="Rao C."/>
            <person name="Guyard C."/>
            <person name="Pelaz C."/>
            <person name="Wasserscheid J."/>
            <person name="Bondy-Denomy J."/>
            <person name="Dewar K."/>
            <person name="Ensminger A.W."/>
        </authorList>
    </citation>
    <scope>NUCLEOTIDE SEQUENCE</scope>
    <source>
        <strain evidence="1">Murcia-2001 4983</strain>
        <plasmid evidence="1">Mobile Element-1</plasmid>
    </source>
</reference>
<keyword evidence="1" id="KW-0614">Plasmid</keyword>